<feature type="domain" description="Rhodanese" evidence="1">
    <location>
        <begin position="39"/>
        <end position="130"/>
    </location>
</feature>
<dbReference type="AlphaFoldDB" id="A0A3S3LY45"/>
<name>A0A3S3LY45_9RHOB</name>
<reference evidence="2 3" key="2">
    <citation type="submission" date="2019-01" db="EMBL/GenBank/DDBJ databases">
        <title>Sinorhodobacter populi sp. nov. isolated from the symptomatic bark tissue of Populus euramericana canker.</title>
        <authorList>
            <person name="Xu G."/>
        </authorList>
    </citation>
    <scope>NUCLEOTIDE SEQUENCE [LARGE SCALE GENOMIC DNA]</scope>
    <source>
        <strain evidence="2 3">CGMCC 1.12963</strain>
    </source>
</reference>
<evidence type="ECO:0000313" key="3">
    <source>
        <dbReference type="Proteomes" id="UP000288071"/>
    </source>
</evidence>
<evidence type="ECO:0000313" key="2">
    <source>
        <dbReference type="EMBL" id="RWR50742.1"/>
    </source>
</evidence>
<evidence type="ECO:0000259" key="1">
    <source>
        <dbReference type="PROSITE" id="PS50206"/>
    </source>
</evidence>
<dbReference type="PROSITE" id="PS50206">
    <property type="entry name" value="RHODANESE_3"/>
    <property type="match status" value="1"/>
</dbReference>
<proteinExistence type="predicted"/>
<dbReference type="Proteomes" id="UP000288071">
    <property type="component" value="Unassembled WGS sequence"/>
</dbReference>
<dbReference type="SUPFAM" id="SSF52821">
    <property type="entry name" value="Rhodanese/Cell cycle control phosphatase"/>
    <property type="match status" value="1"/>
</dbReference>
<gene>
    <name evidence="2" type="ORF">EOW66_14005</name>
</gene>
<reference evidence="3" key="1">
    <citation type="submission" date="2019-01" db="EMBL/GenBank/DDBJ databases">
        <title>Sinorhodobacter populi sp. nov. isolated from the symptomatic bark tissue of Populus euramericana canker.</title>
        <authorList>
            <person name="Li Y."/>
        </authorList>
    </citation>
    <scope>NUCLEOTIDE SEQUENCE [LARGE SCALE GENOMIC DNA]</scope>
    <source>
        <strain evidence="3">CGMCC 1.12963</strain>
    </source>
</reference>
<dbReference type="InterPro" id="IPR001763">
    <property type="entry name" value="Rhodanese-like_dom"/>
</dbReference>
<sequence length="134" mass="14470">MNPVLARPAPVPESLIAPLAQQCALHTDCHDVHDAMALPDPGFVLLHVMGTPETYARRHVPGARFLPHRLLSAERLADWPADTLFVVYCSGPHCNAAEQAALALARLGRPVKIMLGGILGWDFEGFAFETGAQP</sequence>
<dbReference type="GO" id="GO:0004792">
    <property type="term" value="F:thiosulfate-cyanide sulfurtransferase activity"/>
    <property type="evidence" value="ECO:0007669"/>
    <property type="project" value="InterPro"/>
</dbReference>
<keyword evidence="3" id="KW-1185">Reference proteome</keyword>
<dbReference type="SMART" id="SM00450">
    <property type="entry name" value="RHOD"/>
    <property type="match status" value="1"/>
</dbReference>
<comment type="caution">
    <text evidence="2">The sequence shown here is derived from an EMBL/GenBank/DDBJ whole genome shotgun (WGS) entry which is preliminary data.</text>
</comment>
<protein>
    <submittedName>
        <fullName evidence="2">Rhodanese-like domain-containing protein</fullName>
    </submittedName>
</protein>
<dbReference type="RefSeq" id="WP_128156942.1">
    <property type="nucleotide sequence ID" value="NZ_JBHSOM010000004.1"/>
</dbReference>
<dbReference type="Gene3D" id="3.40.250.10">
    <property type="entry name" value="Rhodanese-like domain"/>
    <property type="match status" value="1"/>
</dbReference>
<dbReference type="InterPro" id="IPR001307">
    <property type="entry name" value="Thiosulphate_STrfase_CS"/>
</dbReference>
<dbReference type="PROSITE" id="PS00380">
    <property type="entry name" value="RHODANESE_1"/>
    <property type="match status" value="1"/>
</dbReference>
<dbReference type="InterPro" id="IPR036873">
    <property type="entry name" value="Rhodanese-like_dom_sf"/>
</dbReference>
<dbReference type="Pfam" id="PF00581">
    <property type="entry name" value="Rhodanese"/>
    <property type="match status" value="1"/>
</dbReference>
<organism evidence="2 3">
    <name type="scientific">Paenirhodobacter huangdaonensis</name>
    <dbReference type="NCBI Taxonomy" id="2501515"/>
    <lineage>
        <taxon>Bacteria</taxon>
        <taxon>Pseudomonadati</taxon>
        <taxon>Pseudomonadota</taxon>
        <taxon>Alphaproteobacteria</taxon>
        <taxon>Rhodobacterales</taxon>
        <taxon>Rhodobacter group</taxon>
        <taxon>Paenirhodobacter</taxon>
    </lineage>
</organism>
<accession>A0A3S3LY45</accession>
<dbReference type="EMBL" id="SAVA01000008">
    <property type="protein sequence ID" value="RWR50742.1"/>
    <property type="molecule type" value="Genomic_DNA"/>
</dbReference>